<feature type="region of interest" description="Disordered" evidence="6">
    <location>
        <begin position="21"/>
        <end position="48"/>
    </location>
</feature>
<evidence type="ECO:0000256" key="4">
    <source>
        <dbReference type="ARBA" id="ARBA00022989"/>
    </source>
</evidence>
<comment type="caution">
    <text evidence="9">The sequence shown here is derived from an EMBL/GenBank/DDBJ whole genome shotgun (WGS) entry which is preliminary data.</text>
</comment>
<dbReference type="Pfam" id="PF04024">
    <property type="entry name" value="PspC"/>
    <property type="match status" value="1"/>
</dbReference>
<feature type="compositionally biased region" description="Basic and acidic residues" evidence="6">
    <location>
        <begin position="27"/>
        <end position="42"/>
    </location>
</feature>
<dbReference type="GO" id="GO:0005886">
    <property type="term" value="C:plasma membrane"/>
    <property type="evidence" value="ECO:0007669"/>
    <property type="project" value="UniProtKB-SubCell"/>
</dbReference>
<keyword evidence="5 7" id="KW-0472">Membrane</keyword>
<evidence type="ECO:0000256" key="3">
    <source>
        <dbReference type="ARBA" id="ARBA00022692"/>
    </source>
</evidence>
<evidence type="ECO:0000256" key="6">
    <source>
        <dbReference type="SAM" id="MobiDB-lite"/>
    </source>
</evidence>
<evidence type="ECO:0000313" key="9">
    <source>
        <dbReference type="EMBL" id="HHE54527.1"/>
    </source>
</evidence>
<sequence length="112" mass="12398">MVWAILLIALGAFLVLKNSEQKAQTPVKKEESESGEEPKDAEFSAPTGKTLFRSKKDRMIAGVCGGLAEYFNMDPTIVRLLYILLTMFSKGLGVLAYIILIFAVPEEKDNEV</sequence>
<feature type="transmembrane region" description="Helical" evidence="7">
    <location>
        <begin position="80"/>
        <end position="104"/>
    </location>
</feature>
<dbReference type="InterPro" id="IPR052027">
    <property type="entry name" value="PspC"/>
</dbReference>
<gene>
    <name evidence="9" type="ORF">ENL21_02005</name>
</gene>
<evidence type="ECO:0000259" key="8">
    <source>
        <dbReference type="Pfam" id="PF04024"/>
    </source>
</evidence>
<keyword evidence="2" id="KW-1003">Cell membrane</keyword>
<protein>
    <submittedName>
        <fullName evidence="9">PspC domain-containing protein</fullName>
    </submittedName>
</protein>
<organism evidence="9">
    <name type="scientific">Caldithrix abyssi</name>
    <dbReference type="NCBI Taxonomy" id="187145"/>
    <lineage>
        <taxon>Bacteria</taxon>
        <taxon>Pseudomonadati</taxon>
        <taxon>Calditrichota</taxon>
        <taxon>Calditrichia</taxon>
        <taxon>Calditrichales</taxon>
        <taxon>Calditrichaceae</taxon>
        <taxon>Caldithrix</taxon>
    </lineage>
</organism>
<dbReference type="Proteomes" id="UP000886111">
    <property type="component" value="Unassembled WGS sequence"/>
</dbReference>
<accession>A0A7V5H2M7</accession>
<reference evidence="9" key="1">
    <citation type="journal article" date="2020" name="mSystems">
        <title>Genome- and Community-Level Interaction Insights into Carbon Utilization and Element Cycling Functions of Hydrothermarchaeota in Hydrothermal Sediment.</title>
        <authorList>
            <person name="Zhou Z."/>
            <person name="Liu Y."/>
            <person name="Xu W."/>
            <person name="Pan J."/>
            <person name="Luo Z.H."/>
            <person name="Li M."/>
        </authorList>
    </citation>
    <scope>NUCLEOTIDE SEQUENCE [LARGE SCALE GENOMIC DNA]</scope>
    <source>
        <strain evidence="9">HyVt-76</strain>
    </source>
</reference>
<proteinExistence type="predicted"/>
<comment type="subcellular location">
    <subcellularLocation>
        <location evidence="1">Cell membrane</location>
        <topology evidence="1">Single-pass membrane protein</topology>
    </subcellularLocation>
</comment>
<dbReference type="PANTHER" id="PTHR33885">
    <property type="entry name" value="PHAGE SHOCK PROTEIN C"/>
    <property type="match status" value="1"/>
</dbReference>
<feature type="domain" description="Phage shock protein PspC N-terminal" evidence="8">
    <location>
        <begin position="49"/>
        <end position="107"/>
    </location>
</feature>
<keyword evidence="4 7" id="KW-1133">Transmembrane helix</keyword>
<dbReference type="AlphaFoldDB" id="A0A7V5H2M7"/>
<keyword evidence="3 7" id="KW-0812">Transmembrane</keyword>
<evidence type="ECO:0000256" key="2">
    <source>
        <dbReference type="ARBA" id="ARBA00022475"/>
    </source>
</evidence>
<name>A0A7V5H2M7_CALAY</name>
<evidence type="ECO:0000256" key="7">
    <source>
        <dbReference type="SAM" id="Phobius"/>
    </source>
</evidence>
<dbReference type="EMBL" id="DRTD01000146">
    <property type="protein sequence ID" value="HHE54527.1"/>
    <property type="molecule type" value="Genomic_DNA"/>
</dbReference>
<dbReference type="InterPro" id="IPR007168">
    <property type="entry name" value="Phageshock_PspC_N"/>
</dbReference>
<dbReference type="PANTHER" id="PTHR33885:SF3">
    <property type="entry name" value="PHAGE SHOCK PROTEIN C"/>
    <property type="match status" value="1"/>
</dbReference>
<evidence type="ECO:0000256" key="5">
    <source>
        <dbReference type="ARBA" id="ARBA00023136"/>
    </source>
</evidence>
<evidence type="ECO:0000256" key="1">
    <source>
        <dbReference type="ARBA" id="ARBA00004162"/>
    </source>
</evidence>